<proteinExistence type="predicted"/>
<evidence type="ECO:0000313" key="2">
    <source>
        <dbReference type="Proteomes" id="UP000011531"/>
    </source>
</evidence>
<dbReference type="EMBL" id="AOIA01000094">
    <property type="protein sequence ID" value="ELY60021.1"/>
    <property type="molecule type" value="Genomic_DNA"/>
</dbReference>
<evidence type="ECO:0000313" key="1">
    <source>
        <dbReference type="EMBL" id="ELY60021.1"/>
    </source>
</evidence>
<sequence length="89" mass="9793">MRNATVTAALLKLIICRLVLWEIDFTTKRPGELIGVVVITWDGEDAIEANLAGSGFAKRASILWFDADAIVAVFKDINILNDRIAQYSA</sequence>
<accession>L9XF71</accession>
<dbReference type="AlphaFoldDB" id="L9XF71"/>
<dbReference type="Proteomes" id="UP000011531">
    <property type="component" value="Unassembled WGS sequence"/>
</dbReference>
<comment type="caution">
    <text evidence="1">The sequence shown here is derived from an EMBL/GenBank/DDBJ whole genome shotgun (WGS) entry which is preliminary data.</text>
</comment>
<reference evidence="1 2" key="1">
    <citation type="journal article" date="2014" name="PLoS Genet.">
        <title>Phylogenetically driven sequencing of extremely halophilic archaea reveals strategies for static and dynamic osmo-response.</title>
        <authorList>
            <person name="Becker E.A."/>
            <person name="Seitzer P.M."/>
            <person name="Tritt A."/>
            <person name="Larsen D."/>
            <person name="Krusor M."/>
            <person name="Yao A.I."/>
            <person name="Wu D."/>
            <person name="Madern D."/>
            <person name="Eisen J.A."/>
            <person name="Darling A.E."/>
            <person name="Facciotti M.T."/>
        </authorList>
    </citation>
    <scope>NUCLEOTIDE SEQUENCE [LARGE SCALE GENOMIC DNA]</scope>
    <source>
        <strain evidence="1 2">DSM 18795</strain>
    </source>
</reference>
<gene>
    <name evidence="1" type="ORF">C492_10640</name>
</gene>
<organism evidence="1 2">
    <name type="scientific">Natronococcus jeotgali DSM 18795</name>
    <dbReference type="NCBI Taxonomy" id="1227498"/>
    <lineage>
        <taxon>Archaea</taxon>
        <taxon>Methanobacteriati</taxon>
        <taxon>Methanobacteriota</taxon>
        <taxon>Stenosarchaea group</taxon>
        <taxon>Halobacteria</taxon>
        <taxon>Halobacteriales</taxon>
        <taxon>Natrialbaceae</taxon>
        <taxon>Natronococcus</taxon>
    </lineage>
</organism>
<protein>
    <submittedName>
        <fullName evidence="1">Uncharacterized protein</fullName>
    </submittedName>
</protein>
<name>L9XF71_9EURY</name>
<keyword evidence="2" id="KW-1185">Reference proteome</keyword>